<sequence>MINRYLALISYSSILLYYFLRLRDFMKFGEVLTLSQKSIYSAEISIMDKYRNYYFTLWNFILQIIFLLLSIINESSELASIKTFQVPLNRIRSLLFYGLVFPGTLVVTSTFWTIWNIDEGLILPRDVVQYFPPVLNHTLHTLIIIPLVIQTLLEKKNEMVLFRKVAPLLVTYILAYAFVYIFIYSQQGVWLYPFFNVLNWPQRIGYGIFNVILALTYQKIGLSLQKVRKTNNQEQEFRKVE</sequence>
<comment type="catalytic activity">
    <reaction evidence="1">
        <text>9-(9Z-hexadecenoyloxy)-octadecanoate + H2O = (9Z)-hexadecenoate + 9-hydroxy-octadecanoate + H(+)</text>
        <dbReference type="Rhea" id="RHEA:52068"/>
        <dbReference type="ChEBI" id="CHEBI:15377"/>
        <dbReference type="ChEBI" id="CHEBI:15378"/>
        <dbReference type="ChEBI" id="CHEBI:32372"/>
        <dbReference type="ChEBI" id="CHEBI:136286"/>
        <dbReference type="ChEBI" id="CHEBI:136309"/>
    </reaction>
    <physiologicalReaction direction="left-to-right" evidence="1">
        <dbReference type="Rhea" id="RHEA:52069"/>
    </physiologicalReaction>
</comment>
<evidence type="ECO:0000256" key="7">
    <source>
        <dbReference type="ARBA" id="ARBA00047368"/>
    </source>
</evidence>
<comment type="catalytic activity">
    <reaction evidence="13">
        <text>9-octadecanoyloxy-octadecanoate + H2O = 9-hydroxy-octadecanoate + octadecanoate + H(+)</text>
        <dbReference type="Rhea" id="RHEA:52096"/>
        <dbReference type="ChEBI" id="CHEBI:15377"/>
        <dbReference type="ChEBI" id="CHEBI:15378"/>
        <dbReference type="ChEBI" id="CHEBI:25629"/>
        <dbReference type="ChEBI" id="CHEBI:136286"/>
        <dbReference type="ChEBI" id="CHEBI:136373"/>
    </reaction>
    <physiologicalReaction direction="left-to-right" evidence="13">
        <dbReference type="Rhea" id="RHEA:52097"/>
    </physiologicalReaction>
</comment>
<comment type="catalytic activity">
    <reaction evidence="8">
        <text>13-octadecanoyloxy-octadecanoate + H2O = 13-hydroxy-octadecanoate + octadecanoate + H(+)</text>
        <dbReference type="Rhea" id="RHEA:52084"/>
        <dbReference type="ChEBI" id="CHEBI:15377"/>
        <dbReference type="ChEBI" id="CHEBI:15378"/>
        <dbReference type="ChEBI" id="CHEBI:25629"/>
        <dbReference type="ChEBI" id="CHEBI:136304"/>
        <dbReference type="ChEBI" id="CHEBI:136335"/>
    </reaction>
    <physiologicalReaction direction="left-to-right" evidence="8">
        <dbReference type="Rhea" id="RHEA:52085"/>
    </physiologicalReaction>
</comment>
<organism evidence="18 19">
    <name type="scientific">Phaedon cochleariae</name>
    <name type="common">Mustard beetle</name>
    <dbReference type="NCBI Taxonomy" id="80249"/>
    <lineage>
        <taxon>Eukaryota</taxon>
        <taxon>Metazoa</taxon>
        <taxon>Ecdysozoa</taxon>
        <taxon>Arthropoda</taxon>
        <taxon>Hexapoda</taxon>
        <taxon>Insecta</taxon>
        <taxon>Pterygota</taxon>
        <taxon>Neoptera</taxon>
        <taxon>Endopterygota</taxon>
        <taxon>Coleoptera</taxon>
        <taxon>Polyphaga</taxon>
        <taxon>Cucujiformia</taxon>
        <taxon>Chrysomeloidea</taxon>
        <taxon>Chrysomelidae</taxon>
        <taxon>Chrysomelinae</taxon>
        <taxon>Chrysomelini</taxon>
        <taxon>Phaedon</taxon>
    </lineage>
</organism>
<evidence type="ECO:0000256" key="3">
    <source>
        <dbReference type="ARBA" id="ARBA00009300"/>
    </source>
</evidence>
<comment type="subcellular location">
    <subcellularLocation>
        <location evidence="2">Endomembrane system</location>
        <topology evidence="2">Multi-pass membrane protein</topology>
    </subcellularLocation>
</comment>
<reference evidence="18" key="1">
    <citation type="submission" date="2022-01" db="EMBL/GenBank/DDBJ databases">
        <authorList>
            <person name="King R."/>
        </authorList>
    </citation>
    <scope>NUCLEOTIDE SEQUENCE</scope>
</reference>
<evidence type="ECO:0000256" key="10">
    <source>
        <dbReference type="ARBA" id="ARBA00048680"/>
    </source>
</evidence>
<evidence type="ECO:0000256" key="5">
    <source>
        <dbReference type="ARBA" id="ARBA00022989"/>
    </source>
</evidence>
<comment type="catalytic activity">
    <reaction evidence="7">
        <text>12-hexadecanoyloxy-octadecanoate + H2O = 12-hydroxyoctadecanoate + hexadecanoate + H(+)</text>
        <dbReference type="Rhea" id="RHEA:52056"/>
        <dbReference type="ChEBI" id="CHEBI:7896"/>
        <dbReference type="ChEBI" id="CHEBI:15377"/>
        <dbReference type="ChEBI" id="CHEBI:15378"/>
        <dbReference type="ChEBI" id="CHEBI:83677"/>
        <dbReference type="ChEBI" id="CHEBI:84201"/>
    </reaction>
    <physiologicalReaction direction="left-to-right" evidence="7">
        <dbReference type="Rhea" id="RHEA:52057"/>
    </physiologicalReaction>
</comment>
<proteinExistence type="inferred from homology"/>
<dbReference type="InterPro" id="IPR006838">
    <property type="entry name" value="ADTRP_AIG1"/>
</dbReference>
<comment type="catalytic activity">
    <reaction evidence="11">
        <text>12-(9Z-octadecenoyloxy)-octadecanoate + H2O = 12-hydroxyoctadecanoate + (9Z)-octadecenoate + H(+)</text>
        <dbReference type="Rhea" id="RHEA:52060"/>
        <dbReference type="ChEBI" id="CHEBI:15377"/>
        <dbReference type="ChEBI" id="CHEBI:15378"/>
        <dbReference type="ChEBI" id="CHEBI:30823"/>
        <dbReference type="ChEBI" id="CHEBI:84201"/>
        <dbReference type="ChEBI" id="CHEBI:136302"/>
    </reaction>
    <physiologicalReaction direction="left-to-right" evidence="11">
        <dbReference type="Rhea" id="RHEA:52061"/>
    </physiologicalReaction>
</comment>
<evidence type="ECO:0000256" key="4">
    <source>
        <dbReference type="ARBA" id="ARBA00022692"/>
    </source>
</evidence>
<comment type="catalytic activity">
    <reaction evidence="14">
        <text>13-(9Z-octadecenoyloxy)-octadecanoate + H2O = 13-hydroxy-octadecanoate + (9Z)-octadecenoate + H(+)</text>
        <dbReference type="Rhea" id="RHEA:52064"/>
        <dbReference type="ChEBI" id="CHEBI:15377"/>
        <dbReference type="ChEBI" id="CHEBI:15378"/>
        <dbReference type="ChEBI" id="CHEBI:30823"/>
        <dbReference type="ChEBI" id="CHEBI:136303"/>
        <dbReference type="ChEBI" id="CHEBI:136304"/>
    </reaction>
    <physiologicalReaction direction="left-to-right" evidence="14">
        <dbReference type="Rhea" id="RHEA:52065"/>
    </physiologicalReaction>
</comment>
<evidence type="ECO:0000256" key="1">
    <source>
        <dbReference type="ARBA" id="ARBA00000923"/>
    </source>
</evidence>
<evidence type="ECO:0000256" key="15">
    <source>
        <dbReference type="ARBA" id="ARBA00049322"/>
    </source>
</evidence>
<name>A0A9P0DM81_PHACE</name>
<dbReference type="GO" id="GO:0012505">
    <property type="term" value="C:endomembrane system"/>
    <property type="evidence" value="ECO:0007669"/>
    <property type="project" value="UniProtKB-SubCell"/>
</dbReference>
<evidence type="ECO:0000256" key="13">
    <source>
        <dbReference type="ARBA" id="ARBA00049221"/>
    </source>
</evidence>
<evidence type="ECO:0000313" key="18">
    <source>
        <dbReference type="EMBL" id="CAH1170170.1"/>
    </source>
</evidence>
<evidence type="ECO:0000256" key="11">
    <source>
        <dbReference type="ARBA" id="ARBA00048701"/>
    </source>
</evidence>
<evidence type="ECO:0000256" key="6">
    <source>
        <dbReference type="ARBA" id="ARBA00023136"/>
    </source>
</evidence>
<feature type="transmembrane region" description="Helical" evidence="17">
    <location>
        <begin position="5"/>
        <end position="20"/>
    </location>
</feature>
<evidence type="ECO:0000256" key="12">
    <source>
        <dbReference type="ARBA" id="ARBA00048800"/>
    </source>
</evidence>
<feature type="transmembrane region" description="Helical" evidence="17">
    <location>
        <begin position="134"/>
        <end position="153"/>
    </location>
</feature>
<comment type="catalytic activity">
    <reaction evidence="9">
        <text>9-hexadecanoyloxy-octadecanoate + H2O = 9-hydroxy-octadecanoate + hexadecanoate + H(+)</text>
        <dbReference type="Rhea" id="RHEA:52052"/>
        <dbReference type="ChEBI" id="CHEBI:7896"/>
        <dbReference type="ChEBI" id="CHEBI:15377"/>
        <dbReference type="ChEBI" id="CHEBI:15378"/>
        <dbReference type="ChEBI" id="CHEBI:83670"/>
        <dbReference type="ChEBI" id="CHEBI:136286"/>
    </reaction>
    <physiologicalReaction direction="left-to-right" evidence="9">
        <dbReference type="Rhea" id="RHEA:52053"/>
    </physiologicalReaction>
</comment>
<dbReference type="EMBL" id="OU896711">
    <property type="protein sequence ID" value="CAH1170170.1"/>
    <property type="molecule type" value="Genomic_DNA"/>
</dbReference>
<keyword evidence="19" id="KW-1185">Reference proteome</keyword>
<evidence type="ECO:0000256" key="2">
    <source>
        <dbReference type="ARBA" id="ARBA00004127"/>
    </source>
</evidence>
<comment type="catalytic activity">
    <reaction evidence="16">
        <text>12-(9Z-hexadecenoyloxy)-octadecanoate + H2O = 12-hydroxyoctadecanoate + (9Z)-hexadecenoate + H(+)</text>
        <dbReference type="Rhea" id="RHEA:52072"/>
        <dbReference type="ChEBI" id="CHEBI:15377"/>
        <dbReference type="ChEBI" id="CHEBI:15378"/>
        <dbReference type="ChEBI" id="CHEBI:32372"/>
        <dbReference type="ChEBI" id="CHEBI:84201"/>
        <dbReference type="ChEBI" id="CHEBI:136312"/>
    </reaction>
    <physiologicalReaction direction="left-to-right" evidence="16">
        <dbReference type="Rhea" id="RHEA:52073"/>
    </physiologicalReaction>
</comment>
<protein>
    <recommendedName>
        <fullName evidence="20">Androgen-dependent TFPI-regulating protein</fullName>
    </recommendedName>
</protein>
<comment type="catalytic activity">
    <reaction evidence="15">
        <text>13-(9Z-hexadecenoyloxy)-octadecanoate + H2O = 13-hydroxy-octadecanoate + (9Z)-hexadecenoate + H(+)</text>
        <dbReference type="Rhea" id="RHEA:52076"/>
        <dbReference type="ChEBI" id="CHEBI:15377"/>
        <dbReference type="ChEBI" id="CHEBI:15378"/>
        <dbReference type="ChEBI" id="CHEBI:32372"/>
        <dbReference type="ChEBI" id="CHEBI:136304"/>
        <dbReference type="ChEBI" id="CHEBI:136315"/>
    </reaction>
    <physiologicalReaction direction="left-to-right" evidence="15">
        <dbReference type="Rhea" id="RHEA:52077"/>
    </physiologicalReaction>
</comment>
<feature type="transmembrane region" description="Helical" evidence="17">
    <location>
        <begin position="204"/>
        <end position="222"/>
    </location>
</feature>
<keyword evidence="5 17" id="KW-1133">Transmembrane helix</keyword>
<dbReference type="Proteomes" id="UP001153737">
    <property type="component" value="Chromosome 5"/>
</dbReference>
<gene>
    <name evidence="18" type="ORF">PHAECO_LOCUS9111</name>
</gene>
<comment type="catalytic activity">
    <reaction evidence="10">
        <text>12-octadecanoyloxy-octadecanoate + H2O = 12-hydroxyoctadecanoate + octadecanoate + H(+)</text>
        <dbReference type="Rhea" id="RHEA:52080"/>
        <dbReference type="ChEBI" id="CHEBI:15377"/>
        <dbReference type="ChEBI" id="CHEBI:15378"/>
        <dbReference type="ChEBI" id="CHEBI:25629"/>
        <dbReference type="ChEBI" id="CHEBI:84201"/>
        <dbReference type="ChEBI" id="CHEBI:136330"/>
    </reaction>
    <physiologicalReaction direction="left-to-right" evidence="10">
        <dbReference type="Rhea" id="RHEA:52081"/>
    </physiologicalReaction>
</comment>
<dbReference type="Pfam" id="PF04750">
    <property type="entry name" value="Far-17a_AIG1"/>
    <property type="match status" value="1"/>
</dbReference>
<feature type="transmembrane region" description="Helical" evidence="17">
    <location>
        <begin position="165"/>
        <end position="184"/>
    </location>
</feature>
<feature type="transmembrane region" description="Helical" evidence="17">
    <location>
        <begin position="53"/>
        <end position="73"/>
    </location>
</feature>
<evidence type="ECO:0000256" key="17">
    <source>
        <dbReference type="SAM" id="Phobius"/>
    </source>
</evidence>
<dbReference type="OrthoDB" id="1898221at2759"/>
<comment type="catalytic activity">
    <reaction evidence="12">
        <text>9-(9Z-octadecenoyloxy)-octadecanoate + H2O = 9-hydroxy-octadecanoate + (9Z)-octadecenoate + H(+)</text>
        <dbReference type="Rhea" id="RHEA:52048"/>
        <dbReference type="ChEBI" id="CHEBI:15377"/>
        <dbReference type="ChEBI" id="CHEBI:15378"/>
        <dbReference type="ChEBI" id="CHEBI:30823"/>
        <dbReference type="ChEBI" id="CHEBI:136282"/>
        <dbReference type="ChEBI" id="CHEBI:136286"/>
    </reaction>
    <physiologicalReaction direction="left-to-right" evidence="12">
        <dbReference type="Rhea" id="RHEA:52049"/>
    </physiologicalReaction>
</comment>
<evidence type="ECO:0000256" key="9">
    <source>
        <dbReference type="ARBA" id="ARBA00047863"/>
    </source>
</evidence>
<keyword evidence="4 17" id="KW-0812">Transmembrane</keyword>
<keyword evidence="6 17" id="KW-0472">Membrane</keyword>
<dbReference type="PANTHER" id="PTHR10989">
    <property type="entry name" value="ANDROGEN-INDUCED PROTEIN 1-RELATED"/>
    <property type="match status" value="1"/>
</dbReference>
<evidence type="ECO:0000256" key="14">
    <source>
        <dbReference type="ARBA" id="ARBA00049296"/>
    </source>
</evidence>
<comment type="similarity">
    <text evidence="3">Belongs to the AIG1 family.</text>
</comment>
<dbReference type="GO" id="GO:0016020">
    <property type="term" value="C:membrane"/>
    <property type="evidence" value="ECO:0007669"/>
    <property type="project" value="InterPro"/>
</dbReference>
<evidence type="ECO:0000313" key="19">
    <source>
        <dbReference type="Proteomes" id="UP001153737"/>
    </source>
</evidence>
<evidence type="ECO:0000256" key="16">
    <source>
        <dbReference type="ARBA" id="ARBA00049428"/>
    </source>
</evidence>
<dbReference type="AlphaFoldDB" id="A0A9P0DM81"/>
<evidence type="ECO:0008006" key="20">
    <source>
        <dbReference type="Google" id="ProtNLM"/>
    </source>
</evidence>
<accession>A0A9P0DM81</accession>
<evidence type="ECO:0000256" key="8">
    <source>
        <dbReference type="ARBA" id="ARBA00047427"/>
    </source>
</evidence>
<reference evidence="18" key="2">
    <citation type="submission" date="2022-10" db="EMBL/GenBank/DDBJ databases">
        <authorList>
            <consortium name="ENA_rothamsted_submissions"/>
            <consortium name="culmorum"/>
            <person name="King R."/>
        </authorList>
    </citation>
    <scope>NUCLEOTIDE SEQUENCE</scope>
</reference>
<dbReference type="PANTHER" id="PTHR10989:SF16">
    <property type="entry name" value="AT02829P-RELATED"/>
    <property type="match status" value="1"/>
</dbReference>
<feature type="transmembrane region" description="Helical" evidence="17">
    <location>
        <begin position="94"/>
        <end position="114"/>
    </location>
</feature>